<feature type="transmembrane region" description="Helical" evidence="2">
    <location>
        <begin position="521"/>
        <end position="543"/>
    </location>
</feature>
<dbReference type="Gene3D" id="1.20.1640.10">
    <property type="entry name" value="Multidrug efflux transporter AcrB transmembrane domain"/>
    <property type="match status" value="2"/>
</dbReference>
<name>A0A518AZB1_9BACT</name>
<proteinExistence type="predicted"/>
<dbReference type="Pfam" id="PF00873">
    <property type="entry name" value="ACR_tran"/>
    <property type="match status" value="1"/>
</dbReference>
<dbReference type="PRINTS" id="PR00702">
    <property type="entry name" value="ACRIFLAVINRP"/>
</dbReference>
<organism evidence="3 4">
    <name type="scientific">Kolteria novifilia</name>
    <dbReference type="NCBI Taxonomy" id="2527975"/>
    <lineage>
        <taxon>Bacteria</taxon>
        <taxon>Pseudomonadati</taxon>
        <taxon>Planctomycetota</taxon>
        <taxon>Planctomycetia</taxon>
        <taxon>Kolteriales</taxon>
        <taxon>Kolteriaceae</taxon>
        <taxon>Kolteria</taxon>
    </lineage>
</organism>
<sequence>MIAFFVRHRTAANLMMIAFLAAGFFGLGQLRRETFPDNSKTEVQVSIVYPGATADEVEESICQRIEDSLDEVRDVAEVRSEARDGMGVVTIEMNDRGRYSDFRDEIDTAINSIDDFPEEVDEPIIERLHVTDPVVTILVQGPMETPDLKLYCEALKDRITTIPEVSSVTIDGFSEHLLRVELSQEALLRHNLSAEMVGNIIRRQSVDLPAGTVETSGDEVVLRVVEERETASRLADLVIVAGKGGAEVRLGDIGEILDVFEFEEDKLLIDGQRAARLQIAKTKSEDVLRVAGSVKELIERERQQHPLVSLTVTSDMSSLVEDRLALLLTNAWQGMILVFATMWLFFNTRLSFWVVMSLPVSFLGAFFVAPYVGLTINMLTSVALLMALGLLMDDGIVIAENIASHYAQGKSAARAAIDGSSEVAGGVFSSFLTTVCVLGPLAFISGDIGKILRVLPMMLILVLSVSLIEAFFILPAHLAHSLAHENRDKRSGFRQRIDRVVDWVRERVLGTTVDLLLRWRYLTAGVLAGVFLVTISLPASGLIRFQSIPTLDGDEVAARLLMPPGTPLERTEEEVRRLVAGLQRVNERFKPRQPGQRDLVETVFVRFNENKDAFETGPHVATVQADLLAAEFRDGRLDDIFAAWEEEVGPIPDALSVTYTEPAIGPIGRDLEVRLSGPDLEDLDRAAAEMAAWVRPFDGVFNVSDDLRQGKREFHVSVRPGTYGIELDAQQIARQLRAAFHGFTADELQVGDESYEVEVRLASSDRDALTDLETYRFMLPGGKHVPLSAVADINETRNWSRIARINGVRTVTLVGDVDTQRSNTAALVEEMRRSFLPQFRERFPEVAVKFEGEIESGQETGASMASAMLVGMLGVFILLSFQFRSYTEPLIVMIAIPFALVGVIWGHFLFGLNLSMPSIMGYASLAGVVINDSLLLVIFVKRAIAQGEGPDVAAAKASRQRFRAVALTSLTTIAGLMPLLLERSLQAQVLIPIAISICFGLMASTLLVLLIIPTLYAILADFGLTAPAEEEHDHEETPNATDASGTRGLVPAGV</sequence>
<feature type="transmembrane region" description="Helical" evidence="2">
    <location>
        <begin position="922"/>
        <end position="940"/>
    </location>
</feature>
<dbReference type="PANTHER" id="PTHR32063">
    <property type="match status" value="1"/>
</dbReference>
<dbReference type="KEGG" id="knv:Pan216_08920"/>
<keyword evidence="2" id="KW-1133">Transmembrane helix</keyword>
<feature type="transmembrane region" description="Helical" evidence="2">
    <location>
        <begin position="324"/>
        <end position="345"/>
    </location>
</feature>
<dbReference type="EMBL" id="CP036279">
    <property type="protein sequence ID" value="QDU60055.1"/>
    <property type="molecule type" value="Genomic_DNA"/>
</dbReference>
<dbReference type="Proteomes" id="UP000317093">
    <property type="component" value="Chromosome"/>
</dbReference>
<dbReference type="SUPFAM" id="SSF82866">
    <property type="entry name" value="Multidrug efflux transporter AcrB transmembrane domain"/>
    <property type="match status" value="2"/>
</dbReference>
<protein>
    <submittedName>
        <fullName evidence="3">Toluene efflux pump membrane transporter TtgB</fullName>
    </submittedName>
</protein>
<dbReference type="Gene3D" id="3.30.70.1430">
    <property type="entry name" value="Multidrug efflux transporter AcrB pore domain"/>
    <property type="match status" value="2"/>
</dbReference>
<dbReference type="SUPFAM" id="SSF82693">
    <property type="entry name" value="Multidrug efflux transporter AcrB pore domain, PN1, PN2, PC1 and PC2 subdomains"/>
    <property type="match status" value="2"/>
</dbReference>
<evidence type="ECO:0000313" key="3">
    <source>
        <dbReference type="EMBL" id="QDU60055.1"/>
    </source>
</evidence>
<evidence type="ECO:0000256" key="1">
    <source>
        <dbReference type="SAM" id="MobiDB-lite"/>
    </source>
</evidence>
<dbReference type="SUPFAM" id="SSF82714">
    <property type="entry name" value="Multidrug efflux transporter AcrB TolC docking domain, DN and DC subdomains"/>
    <property type="match status" value="2"/>
</dbReference>
<dbReference type="Gene3D" id="3.30.70.1440">
    <property type="entry name" value="Multidrug efflux transporter AcrB pore domain"/>
    <property type="match status" value="1"/>
</dbReference>
<dbReference type="GO" id="GO:0042910">
    <property type="term" value="F:xenobiotic transmembrane transporter activity"/>
    <property type="evidence" value="ECO:0007669"/>
    <property type="project" value="TreeGrafter"/>
</dbReference>
<feature type="transmembrane region" description="Helical" evidence="2">
    <location>
        <begin position="961"/>
        <end position="981"/>
    </location>
</feature>
<dbReference type="PANTHER" id="PTHR32063:SF33">
    <property type="entry name" value="RND SUPERFAMILY EFFLUX PUMP PERMEASE COMPONENT"/>
    <property type="match status" value="1"/>
</dbReference>
<feature type="transmembrane region" description="Helical" evidence="2">
    <location>
        <begin position="890"/>
        <end position="910"/>
    </location>
</feature>
<gene>
    <name evidence="3" type="primary">ttgB</name>
    <name evidence="3" type="ORF">Pan216_08920</name>
</gene>
<feature type="transmembrane region" description="Helical" evidence="2">
    <location>
        <begin position="423"/>
        <end position="445"/>
    </location>
</feature>
<dbReference type="RefSeq" id="WP_145255298.1">
    <property type="nucleotide sequence ID" value="NZ_CP036279.1"/>
</dbReference>
<feature type="transmembrane region" description="Helical" evidence="2">
    <location>
        <begin position="864"/>
        <end position="883"/>
    </location>
</feature>
<keyword evidence="2" id="KW-0472">Membrane</keyword>
<dbReference type="Gene3D" id="3.30.2090.10">
    <property type="entry name" value="Multidrug efflux transporter AcrB TolC docking domain, DN and DC subdomains"/>
    <property type="match status" value="2"/>
</dbReference>
<feature type="region of interest" description="Disordered" evidence="1">
    <location>
        <begin position="1029"/>
        <end position="1054"/>
    </location>
</feature>
<feature type="transmembrane region" description="Helical" evidence="2">
    <location>
        <begin position="457"/>
        <end position="479"/>
    </location>
</feature>
<dbReference type="OrthoDB" id="9806532at2"/>
<dbReference type="GO" id="GO:0005886">
    <property type="term" value="C:plasma membrane"/>
    <property type="evidence" value="ECO:0007669"/>
    <property type="project" value="TreeGrafter"/>
</dbReference>
<reference evidence="3 4" key="1">
    <citation type="submission" date="2019-02" db="EMBL/GenBank/DDBJ databases">
        <title>Deep-cultivation of Planctomycetes and their phenomic and genomic characterization uncovers novel biology.</title>
        <authorList>
            <person name="Wiegand S."/>
            <person name="Jogler M."/>
            <person name="Boedeker C."/>
            <person name="Pinto D."/>
            <person name="Vollmers J."/>
            <person name="Rivas-Marin E."/>
            <person name="Kohn T."/>
            <person name="Peeters S.H."/>
            <person name="Heuer A."/>
            <person name="Rast P."/>
            <person name="Oberbeckmann S."/>
            <person name="Bunk B."/>
            <person name="Jeske O."/>
            <person name="Meyerdierks A."/>
            <person name="Storesund J.E."/>
            <person name="Kallscheuer N."/>
            <person name="Luecker S."/>
            <person name="Lage O.M."/>
            <person name="Pohl T."/>
            <person name="Merkel B.J."/>
            <person name="Hornburger P."/>
            <person name="Mueller R.-W."/>
            <person name="Bruemmer F."/>
            <person name="Labrenz M."/>
            <person name="Spormann A.M."/>
            <person name="Op den Camp H."/>
            <person name="Overmann J."/>
            <person name="Amann R."/>
            <person name="Jetten M.S.M."/>
            <person name="Mascher T."/>
            <person name="Medema M.H."/>
            <person name="Devos D.P."/>
            <person name="Kaster A.-K."/>
            <person name="Ovreas L."/>
            <person name="Rohde M."/>
            <person name="Galperin M.Y."/>
            <person name="Jogler C."/>
        </authorList>
    </citation>
    <scope>NUCLEOTIDE SEQUENCE [LARGE SCALE GENOMIC DNA]</scope>
    <source>
        <strain evidence="3 4">Pan216</strain>
    </source>
</reference>
<dbReference type="AlphaFoldDB" id="A0A518AZB1"/>
<keyword evidence="4" id="KW-1185">Reference proteome</keyword>
<evidence type="ECO:0000256" key="2">
    <source>
        <dbReference type="SAM" id="Phobius"/>
    </source>
</evidence>
<accession>A0A518AZB1</accession>
<evidence type="ECO:0000313" key="4">
    <source>
        <dbReference type="Proteomes" id="UP000317093"/>
    </source>
</evidence>
<dbReference type="InterPro" id="IPR001036">
    <property type="entry name" value="Acrflvin-R"/>
</dbReference>
<keyword evidence="2" id="KW-0812">Transmembrane</keyword>
<dbReference type="InterPro" id="IPR027463">
    <property type="entry name" value="AcrB_DN_DC_subdom"/>
</dbReference>
<dbReference type="Gene3D" id="3.30.70.1320">
    <property type="entry name" value="Multidrug efflux transporter AcrB pore domain like"/>
    <property type="match status" value="1"/>
</dbReference>
<feature type="transmembrane region" description="Helical" evidence="2">
    <location>
        <begin position="993"/>
        <end position="1019"/>
    </location>
</feature>